<organism evidence="6 7">
    <name type="scientific">Cellulomonas oligotrophica</name>
    <dbReference type="NCBI Taxonomy" id="931536"/>
    <lineage>
        <taxon>Bacteria</taxon>
        <taxon>Bacillati</taxon>
        <taxon>Actinomycetota</taxon>
        <taxon>Actinomycetes</taxon>
        <taxon>Micrococcales</taxon>
        <taxon>Cellulomonadaceae</taxon>
        <taxon>Cellulomonas</taxon>
    </lineage>
</organism>
<evidence type="ECO:0000313" key="5">
    <source>
        <dbReference type="EMBL" id="GIG32881.1"/>
    </source>
</evidence>
<feature type="signal peptide" evidence="4">
    <location>
        <begin position="1"/>
        <end position="27"/>
    </location>
</feature>
<dbReference type="SUPFAM" id="SSF53850">
    <property type="entry name" value="Periplasmic binding protein-like II"/>
    <property type="match status" value="1"/>
</dbReference>
<dbReference type="GO" id="GO:0055052">
    <property type="term" value="C:ATP-binding cassette (ABC) transporter complex, substrate-binding subunit-containing"/>
    <property type="evidence" value="ECO:0007669"/>
    <property type="project" value="TreeGrafter"/>
</dbReference>
<dbReference type="EMBL" id="JACCBK010000001">
    <property type="protein sequence ID" value="NYD87911.1"/>
    <property type="molecule type" value="Genomic_DNA"/>
</dbReference>
<keyword evidence="2" id="KW-0813">Transport</keyword>
<gene>
    <name evidence="6" type="ORF">BKA21_003460</name>
    <name evidence="5" type="ORF">Col01nite_20400</name>
</gene>
<evidence type="ECO:0000313" key="7">
    <source>
        <dbReference type="Proteomes" id="UP000577956"/>
    </source>
</evidence>
<reference evidence="5 8" key="2">
    <citation type="submission" date="2021-01" db="EMBL/GenBank/DDBJ databases">
        <title>Whole genome shotgun sequence of Cellulomonas oligotrophica NBRC 109435.</title>
        <authorList>
            <person name="Komaki H."/>
            <person name="Tamura T."/>
        </authorList>
    </citation>
    <scope>NUCLEOTIDE SEQUENCE [LARGE SCALE GENOMIC DNA]</scope>
    <source>
        <strain evidence="5 8">NBRC 109435</strain>
    </source>
</reference>
<dbReference type="Proteomes" id="UP000577956">
    <property type="component" value="Unassembled WGS sequence"/>
</dbReference>
<dbReference type="Pfam" id="PF01547">
    <property type="entry name" value="SBP_bac_1"/>
    <property type="match status" value="1"/>
</dbReference>
<dbReference type="Gene3D" id="3.40.190.10">
    <property type="entry name" value="Periplasmic binding protein-like II"/>
    <property type="match status" value="2"/>
</dbReference>
<proteinExistence type="inferred from homology"/>
<evidence type="ECO:0000256" key="2">
    <source>
        <dbReference type="ARBA" id="ARBA00022448"/>
    </source>
</evidence>
<dbReference type="Proteomes" id="UP000618382">
    <property type="component" value="Unassembled WGS sequence"/>
</dbReference>
<keyword evidence="8" id="KW-1185">Reference proteome</keyword>
<dbReference type="GO" id="GO:1901982">
    <property type="term" value="F:maltose binding"/>
    <property type="evidence" value="ECO:0007669"/>
    <property type="project" value="TreeGrafter"/>
</dbReference>
<evidence type="ECO:0000256" key="3">
    <source>
        <dbReference type="ARBA" id="ARBA00022729"/>
    </source>
</evidence>
<accession>A0A7Y9FID2</accession>
<evidence type="ECO:0000256" key="1">
    <source>
        <dbReference type="ARBA" id="ARBA00008520"/>
    </source>
</evidence>
<sequence>MGGNPNVKILRFAAVGAAAALVLTACSSGSTGGGATDDAEGAEIRVWLVGTDTPDEARELLVETFEEENPGSTLVIEEQAWDGLVDKLTTALSGSDSPDVVEVGNTQAPTFTSAGFFAPLDDVREDLGGDDLLPGFVEVGTWEDTFYAAPYYAGSRVVFYSEQILGDAEVPTTLDEYVEAAKAARTDEHSGVWFPGQDWYNMLPFVWENGGFVAEQGDDGTWEAGFSSEGGIAGLEQVQDLFENASNAPKDGDETNLQVPFCEGATTFLSAPSWVKWSVVAPADAEVPGCPDTYGSDLHAFALPGADGGAAEVFAGGSNIAVAARSEHPELATSALEIMLSEEYQTILAGNGLIPAKVSLASALPDDEITQAAATAAANARLTPASPRWGDVEAQKVIQDALVQIAQGGDVPEIAAELDATIESILNG</sequence>
<evidence type="ECO:0000256" key="4">
    <source>
        <dbReference type="SAM" id="SignalP"/>
    </source>
</evidence>
<evidence type="ECO:0000313" key="6">
    <source>
        <dbReference type="EMBL" id="NYD87911.1"/>
    </source>
</evidence>
<dbReference type="PANTHER" id="PTHR30061">
    <property type="entry name" value="MALTOSE-BINDING PERIPLASMIC PROTEIN"/>
    <property type="match status" value="1"/>
</dbReference>
<reference evidence="6 7" key="1">
    <citation type="submission" date="2020-07" db="EMBL/GenBank/DDBJ databases">
        <title>Sequencing the genomes of 1000 actinobacteria strains.</title>
        <authorList>
            <person name="Klenk H.-P."/>
        </authorList>
    </citation>
    <scope>NUCLEOTIDE SEQUENCE [LARGE SCALE GENOMIC DNA]</scope>
    <source>
        <strain evidence="6 7">DSM 24482</strain>
    </source>
</reference>
<comment type="caution">
    <text evidence="6">The sequence shown here is derived from an EMBL/GenBank/DDBJ whole genome shotgun (WGS) entry which is preliminary data.</text>
</comment>
<name>A0A7Y9FID2_9CELL</name>
<dbReference type="PANTHER" id="PTHR30061:SF50">
    <property type="entry name" value="MALTOSE_MALTODEXTRIN-BINDING PERIPLASMIC PROTEIN"/>
    <property type="match status" value="1"/>
</dbReference>
<dbReference type="GO" id="GO:0042956">
    <property type="term" value="P:maltodextrin transmembrane transport"/>
    <property type="evidence" value="ECO:0007669"/>
    <property type="project" value="TreeGrafter"/>
</dbReference>
<dbReference type="RefSeq" id="WP_140460214.1">
    <property type="nucleotide sequence ID" value="NZ_BAABFI010000013.1"/>
</dbReference>
<evidence type="ECO:0000313" key="8">
    <source>
        <dbReference type="Proteomes" id="UP000618382"/>
    </source>
</evidence>
<dbReference type="AlphaFoldDB" id="A0A7Y9FID2"/>
<feature type="chain" id="PRO_5039093221" evidence="4">
    <location>
        <begin position="28"/>
        <end position="428"/>
    </location>
</feature>
<comment type="similarity">
    <text evidence="1">Belongs to the bacterial solute-binding protein 1 family.</text>
</comment>
<keyword evidence="3 4" id="KW-0732">Signal</keyword>
<dbReference type="EMBL" id="BONN01000005">
    <property type="protein sequence ID" value="GIG32881.1"/>
    <property type="molecule type" value="Genomic_DNA"/>
</dbReference>
<dbReference type="GO" id="GO:0015768">
    <property type="term" value="P:maltose transport"/>
    <property type="evidence" value="ECO:0007669"/>
    <property type="project" value="TreeGrafter"/>
</dbReference>
<dbReference type="InterPro" id="IPR006059">
    <property type="entry name" value="SBP"/>
</dbReference>
<protein>
    <submittedName>
        <fullName evidence="6">N,N'-diacetylchitobiose transport system substrate-binding protein</fullName>
    </submittedName>
    <submittedName>
        <fullName evidence="5">Sugar ABC transporter substrate-binding protein</fullName>
    </submittedName>
</protein>